<reference evidence="3" key="1">
    <citation type="journal article" date="2015" name="Nature">
        <title>Complex archaea that bridge the gap between prokaryotes and eukaryotes.</title>
        <authorList>
            <person name="Spang A."/>
            <person name="Saw J.H."/>
            <person name="Jorgensen S.L."/>
            <person name="Zaremba-Niedzwiedzka K."/>
            <person name="Martijn J."/>
            <person name="Lind A.E."/>
            <person name="van Eijk R."/>
            <person name="Schleper C."/>
            <person name="Guy L."/>
            <person name="Ettema T.J."/>
        </authorList>
    </citation>
    <scope>NUCLEOTIDE SEQUENCE</scope>
</reference>
<dbReference type="AlphaFoldDB" id="A0A0F9EFW5"/>
<gene>
    <name evidence="3" type="ORF">LCGC14_2157710</name>
</gene>
<keyword evidence="2" id="KW-0472">Membrane</keyword>
<evidence type="ECO:0000256" key="2">
    <source>
        <dbReference type="SAM" id="Phobius"/>
    </source>
</evidence>
<protein>
    <submittedName>
        <fullName evidence="3">Uncharacterized protein</fullName>
    </submittedName>
</protein>
<name>A0A0F9EFW5_9ZZZZ</name>
<evidence type="ECO:0000313" key="3">
    <source>
        <dbReference type="EMBL" id="KKL65166.1"/>
    </source>
</evidence>
<keyword evidence="2" id="KW-1133">Transmembrane helix</keyword>
<comment type="caution">
    <text evidence="3">The sequence shown here is derived from an EMBL/GenBank/DDBJ whole genome shotgun (WGS) entry which is preliminary data.</text>
</comment>
<dbReference type="EMBL" id="LAZR01027621">
    <property type="protein sequence ID" value="KKL65166.1"/>
    <property type="molecule type" value="Genomic_DNA"/>
</dbReference>
<sequence length="79" mass="8602">MRLNPNAKECPKCGKKAGQSPDVREESPIPWWGSILCIIIGIATWVVSATFEIAGLDEAARALVYIPLGSLFAMSLKRD</sequence>
<feature type="transmembrane region" description="Helical" evidence="2">
    <location>
        <begin position="29"/>
        <end position="47"/>
    </location>
</feature>
<evidence type="ECO:0000256" key="1">
    <source>
        <dbReference type="SAM" id="MobiDB-lite"/>
    </source>
</evidence>
<keyword evidence="2" id="KW-0812">Transmembrane</keyword>
<proteinExistence type="predicted"/>
<organism evidence="3">
    <name type="scientific">marine sediment metagenome</name>
    <dbReference type="NCBI Taxonomy" id="412755"/>
    <lineage>
        <taxon>unclassified sequences</taxon>
        <taxon>metagenomes</taxon>
        <taxon>ecological metagenomes</taxon>
    </lineage>
</organism>
<accession>A0A0F9EFW5</accession>
<feature type="region of interest" description="Disordered" evidence="1">
    <location>
        <begin position="1"/>
        <end position="24"/>
    </location>
</feature>